<dbReference type="SUPFAM" id="SSF53335">
    <property type="entry name" value="S-adenosyl-L-methionine-dependent methyltransferases"/>
    <property type="match status" value="1"/>
</dbReference>
<dbReference type="EMBL" id="SDWS01000001">
    <property type="protein sequence ID" value="RYB96648.1"/>
    <property type="molecule type" value="Genomic_DNA"/>
</dbReference>
<dbReference type="OrthoDB" id="5083485at2"/>
<gene>
    <name evidence="2" type="ORF">EUA06_03555</name>
</gene>
<accession>A0A4Q2S4Y6</accession>
<dbReference type="NCBIfam" id="NF037959">
    <property type="entry name" value="MFS_SpdSyn"/>
    <property type="match status" value="1"/>
</dbReference>
<dbReference type="RefSeq" id="WP_129473596.1">
    <property type="nucleotide sequence ID" value="NZ_SDWS01000001.1"/>
</dbReference>
<keyword evidence="1" id="KW-0620">Polyamine biosynthesis</keyword>
<comment type="caution">
    <text evidence="2">The sequence shown here is derived from an EMBL/GenBank/DDBJ whole genome shotgun (WGS) entry which is preliminary data.</text>
</comment>
<protein>
    <recommendedName>
        <fullName evidence="4">Spermidine synthase</fullName>
    </recommendedName>
</protein>
<keyword evidence="3" id="KW-1185">Reference proteome</keyword>
<sequence>MVLSDGREAELIARDGGWILQIDGIRQSHVVAAGEPPPLATTRWLLAALGEDRRSLVHLGGGLMTLPRAVASGSPHARQVAVELDAALAALVRDRFPLPEGIVVDVADARAWLDGGGRDEWTRGACDAVVIDVFAGGRIPASFTSAECFAAARALLKPSGVLLVNSVAGGDLGFTRRELATLRAEFAQVAMIVQGSSLHGLRFGNAVLIASDEPVEEDRIRAALKGDASRGALVTDLEELVGDAEVVRDADELWSPVPDLPDTGPALRLLNQTRSLGSALRGVTER</sequence>
<dbReference type="GO" id="GO:0006596">
    <property type="term" value="P:polyamine biosynthetic process"/>
    <property type="evidence" value="ECO:0007669"/>
    <property type="project" value="UniProtKB-KW"/>
</dbReference>
<evidence type="ECO:0000313" key="3">
    <source>
        <dbReference type="Proteomes" id="UP000291838"/>
    </source>
</evidence>
<organism evidence="2 3">
    <name type="scientific">Nocardioides glacieisoli</name>
    <dbReference type="NCBI Taxonomy" id="1168730"/>
    <lineage>
        <taxon>Bacteria</taxon>
        <taxon>Bacillati</taxon>
        <taxon>Actinomycetota</taxon>
        <taxon>Actinomycetes</taxon>
        <taxon>Propionibacteriales</taxon>
        <taxon>Nocardioidaceae</taxon>
        <taxon>Nocardioides</taxon>
    </lineage>
</organism>
<dbReference type="AlphaFoldDB" id="A0A4Q2S4Y6"/>
<evidence type="ECO:0008006" key="4">
    <source>
        <dbReference type="Google" id="ProtNLM"/>
    </source>
</evidence>
<dbReference type="PANTHER" id="PTHR43317:SF1">
    <property type="entry name" value="THERMOSPERMINE SYNTHASE ACAULIS5"/>
    <property type="match status" value="1"/>
</dbReference>
<proteinExistence type="predicted"/>
<dbReference type="Gene3D" id="3.40.50.150">
    <property type="entry name" value="Vaccinia Virus protein VP39"/>
    <property type="match status" value="1"/>
</dbReference>
<evidence type="ECO:0000256" key="1">
    <source>
        <dbReference type="ARBA" id="ARBA00023115"/>
    </source>
</evidence>
<evidence type="ECO:0000313" key="2">
    <source>
        <dbReference type="EMBL" id="RYB96648.1"/>
    </source>
</evidence>
<name>A0A4Q2S4Y6_9ACTN</name>
<dbReference type="PANTHER" id="PTHR43317">
    <property type="entry name" value="THERMOSPERMINE SYNTHASE ACAULIS5"/>
    <property type="match status" value="1"/>
</dbReference>
<dbReference type="InterPro" id="IPR029063">
    <property type="entry name" value="SAM-dependent_MTases_sf"/>
</dbReference>
<reference evidence="2 3" key="1">
    <citation type="submission" date="2019-01" db="EMBL/GenBank/DDBJ databases">
        <title>Novel species of Nocardioides.</title>
        <authorList>
            <person name="Liu Q."/>
            <person name="Xin Y.-H."/>
        </authorList>
    </citation>
    <scope>NUCLEOTIDE SEQUENCE [LARGE SCALE GENOMIC DNA]</scope>
    <source>
        <strain evidence="2 3">HLT3-15</strain>
    </source>
</reference>
<dbReference type="Proteomes" id="UP000291838">
    <property type="component" value="Unassembled WGS sequence"/>
</dbReference>